<dbReference type="InterPro" id="IPR001959">
    <property type="entry name" value="Transposase"/>
</dbReference>
<dbReference type="GO" id="GO:0003677">
    <property type="term" value="F:DNA binding"/>
    <property type="evidence" value="ECO:0007669"/>
    <property type="project" value="UniProtKB-KW"/>
</dbReference>
<sequence>MKLVQKHLIKFNHKNYSVIDKLGFLSKNLYNCAVYLNRQGFFSHQPFLTMTELHHALKMSPDYQALPAKVSQLVLKKQVEKTFKSYQKATEQYKKSPDKFTGEPKLPRYKDKEKGRNVLTYNYQAISKKALKQGLIKLSGTNLEFKTNLNKVLEVRIIPKLGAYCLEIVYEQPSSSSQEGERYAFIDLGLNNLAAVTSNIPEFQPTLVCGKALKSCNQKYNKTLAKLKSELPSLQKTSKRIQGLTLKRNCPVDYYLHTASKYIIDKLLAHQINLLVIGHNQGWKQNINIGDRNNQSFINIPHSRFIEQLTYKANLVGIEVKTTNESYTSKCSFLDLESIQKQKSYLGKRIKRGLFRSSSGYFYGADINGSLNIARKVVGEAAFSGNPIERFVVNPVRVKAYKANSRCNICLQN</sequence>
<proteinExistence type="inferred from homology"/>
<evidence type="ECO:0000256" key="4">
    <source>
        <dbReference type="ARBA" id="ARBA00023172"/>
    </source>
</evidence>
<dbReference type="GO" id="GO:0032196">
    <property type="term" value="P:transposition"/>
    <property type="evidence" value="ECO:0007669"/>
    <property type="project" value="UniProtKB-KW"/>
</dbReference>
<feature type="domain" description="Cas12f1-like TNB" evidence="6">
    <location>
        <begin position="302"/>
        <end position="373"/>
    </location>
</feature>
<name>A0A5J5M154_MICAE</name>
<dbReference type="AlphaFoldDB" id="A0A5J5M154"/>
<accession>A0A5J5M154</accession>
<evidence type="ECO:0000313" key="7">
    <source>
        <dbReference type="EMBL" id="KAB0243355.1"/>
    </source>
</evidence>
<comment type="similarity">
    <text evidence="1">In the C-terminal section; belongs to the transposase 35 family.</text>
</comment>
<comment type="caution">
    <text evidence="7">The sequence shown here is derived from an EMBL/GenBank/DDBJ whole genome shotgun (WGS) entry which is preliminary data.</text>
</comment>
<evidence type="ECO:0000256" key="1">
    <source>
        <dbReference type="ARBA" id="ARBA00008761"/>
    </source>
</evidence>
<organism evidence="7 8">
    <name type="scientific">Microcystis aeruginosa EAWAG127a</name>
    <dbReference type="NCBI Taxonomy" id="2529855"/>
    <lineage>
        <taxon>Bacteria</taxon>
        <taxon>Bacillati</taxon>
        <taxon>Cyanobacteriota</taxon>
        <taxon>Cyanophyceae</taxon>
        <taxon>Oscillatoriophycideae</taxon>
        <taxon>Chroococcales</taxon>
        <taxon>Microcystaceae</taxon>
        <taxon>Microcystis</taxon>
    </lineage>
</organism>
<evidence type="ECO:0000256" key="2">
    <source>
        <dbReference type="ARBA" id="ARBA00022578"/>
    </source>
</evidence>
<evidence type="ECO:0000259" key="6">
    <source>
        <dbReference type="Pfam" id="PF07282"/>
    </source>
</evidence>
<dbReference type="RefSeq" id="WP_150977606.1">
    <property type="nucleotide sequence ID" value="NZ_SRLN01000012.1"/>
</dbReference>
<keyword evidence="4" id="KW-0233">DNA recombination</keyword>
<evidence type="ECO:0000313" key="8">
    <source>
        <dbReference type="Proteomes" id="UP000325636"/>
    </source>
</evidence>
<feature type="domain" description="Probable transposase IS891/IS1136/IS1341" evidence="5">
    <location>
        <begin position="168"/>
        <end position="281"/>
    </location>
</feature>
<reference evidence="8" key="1">
    <citation type="submission" date="2019-04" db="EMBL/GenBank/DDBJ databases">
        <title>Microviridin 1777: A Toxic Chymotrypsin Inhibitor Discovered by a Metabologenomic Approach.</title>
        <authorList>
            <person name="Sieber S."/>
            <person name="Grendelmeier S.M."/>
            <person name="Harris L.A."/>
            <person name="Mitchell D.A."/>
            <person name="Gademann K."/>
        </authorList>
    </citation>
    <scope>NUCLEOTIDE SEQUENCE [LARGE SCALE GENOMIC DNA]</scope>
    <source>
        <strain evidence="8">EAWAG127a</strain>
    </source>
</reference>
<dbReference type="GO" id="GO:0006310">
    <property type="term" value="P:DNA recombination"/>
    <property type="evidence" value="ECO:0007669"/>
    <property type="project" value="UniProtKB-KW"/>
</dbReference>
<gene>
    <name evidence="7" type="ORF">EZJ55_17640</name>
</gene>
<dbReference type="EMBL" id="SRLN01000012">
    <property type="protein sequence ID" value="KAB0243355.1"/>
    <property type="molecule type" value="Genomic_DNA"/>
</dbReference>
<evidence type="ECO:0000256" key="3">
    <source>
        <dbReference type="ARBA" id="ARBA00023125"/>
    </source>
</evidence>
<keyword evidence="2" id="KW-0815">Transposition</keyword>
<dbReference type="NCBIfam" id="NF040570">
    <property type="entry name" value="guided_TnpB"/>
    <property type="match status" value="1"/>
</dbReference>
<dbReference type="Proteomes" id="UP000325636">
    <property type="component" value="Unassembled WGS sequence"/>
</dbReference>
<dbReference type="NCBIfam" id="TIGR01766">
    <property type="entry name" value="IS200/IS605 family accessory protein TnpB-like domain"/>
    <property type="match status" value="1"/>
</dbReference>
<evidence type="ECO:0000259" key="5">
    <source>
        <dbReference type="Pfam" id="PF01385"/>
    </source>
</evidence>
<dbReference type="Pfam" id="PF07282">
    <property type="entry name" value="Cas12f1-like_TNB"/>
    <property type="match status" value="1"/>
</dbReference>
<dbReference type="InterPro" id="IPR010095">
    <property type="entry name" value="Cas12f1-like_TNB"/>
</dbReference>
<protein>
    <submittedName>
        <fullName evidence="7">Transposase</fullName>
    </submittedName>
</protein>
<dbReference type="Pfam" id="PF01385">
    <property type="entry name" value="OrfB_IS605"/>
    <property type="match status" value="1"/>
</dbReference>
<keyword evidence="3" id="KW-0238">DNA-binding</keyword>